<comment type="caution">
    <text evidence="3">The sequence shown here is derived from an EMBL/GenBank/DDBJ whole genome shotgun (WGS) entry which is preliminary data.</text>
</comment>
<dbReference type="SUPFAM" id="SSF103473">
    <property type="entry name" value="MFS general substrate transporter"/>
    <property type="match status" value="1"/>
</dbReference>
<feature type="transmembrane region" description="Helical" evidence="2">
    <location>
        <begin position="133"/>
        <end position="153"/>
    </location>
</feature>
<feature type="transmembrane region" description="Helical" evidence="2">
    <location>
        <begin position="485"/>
        <end position="507"/>
    </location>
</feature>
<feature type="transmembrane region" description="Helical" evidence="2">
    <location>
        <begin position="188"/>
        <end position="212"/>
    </location>
</feature>
<sequence length="668" mass="73438">METCVTEMANCETNKCETSVTQRRSTTSHNKSDTRIEISGSKIYTSEDSKEYTSRENLKQQQQQSQQQQQQQQQQQDQQQQQQQHGSAEPPDGGWGWMVASGVFLVAFNVPIMASCFGIIYSNQLLDWQASTTTISIIFNGYMIVWKVAGVIVPTLTKEFGFRPLAMTGTFLMATCFTLTSAVTSPALLFLCYSLGCGLGTGLATIGFLLLAKYFKKRRGRANLSLHAGVGLGKILSPLMIQFLQEEYGYRGSTLILGAFTLHAFVGTCLYQPVEWHMKRPVDSCKESSYPETEKNQTHPQTLLPLLPQDNNNVGNKTDSVYSDKRRDSNYSDNNGDSNNLEKKQDSNYLNKKGDSDNIDKKGDSDHLYSTNYDNNNSSVKSDDKNGDPVTGTASVARARLLRATSTASDRFSLSYSTLDLASVTSIVSLTSVIDDELEDRDDATPDSVHPNNKDQNVVCRILHSIGHIFFAVIKDMAILRHPPAMIVAIGTALTMSSQVNFITLVPFAIQASGHSLKIAAWCLFLNGITSFLTRLAASALSDFSWFNMRLAYLVSIFVMAAFITGVVMTVYGGALGVFHGLTQLYMIKVVSLHNLTAMFGACNLSTAICLFTIGPLVGVVRDVTDSYSVCLWGLAGIITISLLLWSLLPLVLKHFPLPSPPDNNNTT</sequence>
<name>A0AAE1QEN2_9EUCA</name>
<dbReference type="PANTHER" id="PTHR11360:SF306">
    <property type="entry name" value="RE01051P"/>
    <property type="match status" value="1"/>
</dbReference>
<dbReference type="EMBL" id="JAWZYT010000402">
    <property type="protein sequence ID" value="KAK4323917.1"/>
    <property type="molecule type" value="Genomic_DNA"/>
</dbReference>
<dbReference type="Proteomes" id="UP001292094">
    <property type="component" value="Unassembled WGS sequence"/>
</dbReference>
<feature type="transmembrane region" description="Helical" evidence="2">
    <location>
        <begin position="519"/>
        <end position="538"/>
    </location>
</feature>
<dbReference type="InterPro" id="IPR011701">
    <property type="entry name" value="MFS"/>
</dbReference>
<feature type="transmembrane region" description="Helical" evidence="2">
    <location>
        <begin position="596"/>
        <end position="618"/>
    </location>
</feature>
<gene>
    <name evidence="3" type="ORF">Pmani_005421</name>
</gene>
<accession>A0AAE1QEN2</accession>
<feature type="transmembrane region" description="Helical" evidence="2">
    <location>
        <begin position="250"/>
        <end position="271"/>
    </location>
</feature>
<feature type="compositionally biased region" description="Polar residues" evidence="1">
    <location>
        <begin position="15"/>
        <end position="29"/>
    </location>
</feature>
<keyword evidence="2" id="KW-0472">Membrane</keyword>
<organism evidence="3 4">
    <name type="scientific">Petrolisthes manimaculis</name>
    <dbReference type="NCBI Taxonomy" id="1843537"/>
    <lineage>
        <taxon>Eukaryota</taxon>
        <taxon>Metazoa</taxon>
        <taxon>Ecdysozoa</taxon>
        <taxon>Arthropoda</taxon>
        <taxon>Crustacea</taxon>
        <taxon>Multicrustacea</taxon>
        <taxon>Malacostraca</taxon>
        <taxon>Eumalacostraca</taxon>
        <taxon>Eucarida</taxon>
        <taxon>Decapoda</taxon>
        <taxon>Pleocyemata</taxon>
        <taxon>Anomura</taxon>
        <taxon>Galatheoidea</taxon>
        <taxon>Porcellanidae</taxon>
        <taxon>Petrolisthes</taxon>
    </lineage>
</organism>
<feature type="region of interest" description="Disordered" evidence="1">
    <location>
        <begin position="15"/>
        <end position="92"/>
    </location>
</feature>
<feature type="compositionally biased region" description="Low complexity" evidence="1">
    <location>
        <begin position="60"/>
        <end position="84"/>
    </location>
</feature>
<proteinExistence type="predicted"/>
<keyword evidence="2" id="KW-1133">Transmembrane helix</keyword>
<evidence type="ECO:0000256" key="1">
    <source>
        <dbReference type="SAM" id="MobiDB-lite"/>
    </source>
</evidence>
<feature type="compositionally biased region" description="Basic and acidic residues" evidence="1">
    <location>
        <begin position="340"/>
        <end position="367"/>
    </location>
</feature>
<evidence type="ECO:0000256" key="2">
    <source>
        <dbReference type="SAM" id="Phobius"/>
    </source>
</evidence>
<feature type="compositionally biased region" description="Basic and acidic residues" evidence="1">
    <location>
        <begin position="45"/>
        <end position="58"/>
    </location>
</feature>
<protein>
    <submittedName>
        <fullName evidence="3">Uncharacterized protein</fullName>
    </submittedName>
</protein>
<feature type="transmembrane region" description="Helical" evidence="2">
    <location>
        <begin position="95"/>
        <end position="121"/>
    </location>
</feature>
<feature type="compositionally biased region" description="Low complexity" evidence="1">
    <location>
        <begin position="298"/>
        <end position="313"/>
    </location>
</feature>
<feature type="transmembrane region" description="Helical" evidence="2">
    <location>
        <begin position="630"/>
        <end position="653"/>
    </location>
</feature>
<dbReference type="PANTHER" id="PTHR11360">
    <property type="entry name" value="MONOCARBOXYLATE TRANSPORTER"/>
    <property type="match status" value="1"/>
</dbReference>
<evidence type="ECO:0000313" key="4">
    <source>
        <dbReference type="Proteomes" id="UP001292094"/>
    </source>
</evidence>
<dbReference type="InterPro" id="IPR050327">
    <property type="entry name" value="Proton-linked_MCT"/>
</dbReference>
<feature type="transmembrane region" description="Helical" evidence="2">
    <location>
        <begin position="550"/>
        <end position="576"/>
    </location>
</feature>
<feature type="transmembrane region" description="Helical" evidence="2">
    <location>
        <begin position="224"/>
        <end position="244"/>
    </location>
</feature>
<feature type="transmembrane region" description="Helical" evidence="2">
    <location>
        <begin position="165"/>
        <end position="182"/>
    </location>
</feature>
<dbReference type="Gene3D" id="1.20.1250.20">
    <property type="entry name" value="MFS general substrate transporter like domains"/>
    <property type="match status" value="2"/>
</dbReference>
<reference evidence="3" key="1">
    <citation type="submission" date="2023-11" db="EMBL/GenBank/DDBJ databases">
        <title>Genome assemblies of two species of porcelain crab, Petrolisthes cinctipes and Petrolisthes manimaculis (Anomura: Porcellanidae).</title>
        <authorList>
            <person name="Angst P."/>
        </authorList>
    </citation>
    <scope>NUCLEOTIDE SEQUENCE</scope>
    <source>
        <strain evidence="3">PB745_02</strain>
        <tissue evidence="3">Gill</tissue>
    </source>
</reference>
<keyword evidence="2" id="KW-0812">Transmembrane</keyword>
<feature type="region of interest" description="Disordered" evidence="1">
    <location>
        <begin position="285"/>
        <end position="392"/>
    </location>
</feature>
<evidence type="ECO:0000313" key="3">
    <source>
        <dbReference type="EMBL" id="KAK4323917.1"/>
    </source>
</evidence>
<dbReference type="Pfam" id="PF07690">
    <property type="entry name" value="MFS_1"/>
    <property type="match status" value="1"/>
</dbReference>
<dbReference type="InterPro" id="IPR036259">
    <property type="entry name" value="MFS_trans_sf"/>
</dbReference>
<dbReference type="AlphaFoldDB" id="A0AAE1QEN2"/>
<dbReference type="GO" id="GO:0008028">
    <property type="term" value="F:monocarboxylic acid transmembrane transporter activity"/>
    <property type="evidence" value="ECO:0007669"/>
    <property type="project" value="TreeGrafter"/>
</dbReference>
<keyword evidence="4" id="KW-1185">Reference proteome</keyword>